<reference evidence="3 4" key="1">
    <citation type="submission" date="2020-08" db="EMBL/GenBank/DDBJ databases">
        <title>Genomic Encyclopedia of Type Strains, Phase IV (KMG-IV): sequencing the most valuable type-strain genomes for metagenomic binning, comparative biology and taxonomic classification.</title>
        <authorList>
            <person name="Goeker M."/>
        </authorList>
    </citation>
    <scope>NUCLEOTIDE SEQUENCE [LARGE SCALE GENOMIC DNA]</scope>
    <source>
        <strain evidence="3 4">DSM 23240</strain>
    </source>
</reference>
<accession>A0A840S0J0</accession>
<evidence type="ECO:0000256" key="2">
    <source>
        <dbReference type="ARBA" id="ARBA00022801"/>
    </source>
</evidence>
<dbReference type="EC" id="3.1.2.-" evidence="3"/>
<dbReference type="PIRSF" id="PIRSF003230">
    <property type="entry name" value="YbgC"/>
    <property type="match status" value="1"/>
</dbReference>
<evidence type="ECO:0000313" key="4">
    <source>
        <dbReference type="Proteomes" id="UP000571084"/>
    </source>
</evidence>
<keyword evidence="2 3" id="KW-0378">Hydrolase</keyword>
<name>A0A840S0J0_9BURK</name>
<dbReference type="EMBL" id="JACHHQ010000010">
    <property type="protein sequence ID" value="MBB5202109.1"/>
    <property type="molecule type" value="Genomic_DNA"/>
</dbReference>
<dbReference type="PANTHER" id="PTHR31793:SF27">
    <property type="entry name" value="NOVEL THIOESTERASE SUPERFAMILY DOMAIN AND SAPOSIN A-TYPE DOMAIN CONTAINING PROTEIN (0610012H03RIK)"/>
    <property type="match status" value="1"/>
</dbReference>
<dbReference type="InterPro" id="IPR029069">
    <property type="entry name" value="HotDog_dom_sf"/>
</dbReference>
<organism evidence="3 4">
    <name type="scientific">Glaciimonas immobilis</name>
    <dbReference type="NCBI Taxonomy" id="728004"/>
    <lineage>
        <taxon>Bacteria</taxon>
        <taxon>Pseudomonadati</taxon>
        <taxon>Pseudomonadota</taxon>
        <taxon>Betaproteobacteria</taxon>
        <taxon>Burkholderiales</taxon>
        <taxon>Oxalobacteraceae</taxon>
        <taxon>Glaciimonas</taxon>
    </lineage>
</organism>
<dbReference type="InterPro" id="IPR050563">
    <property type="entry name" value="4-hydroxybenzoyl-CoA_TE"/>
</dbReference>
<dbReference type="Pfam" id="PF13279">
    <property type="entry name" value="4HBT_2"/>
    <property type="match status" value="1"/>
</dbReference>
<dbReference type="CDD" id="cd00586">
    <property type="entry name" value="4HBT"/>
    <property type="match status" value="1"/>
</dbReference>
<dbReference type="GO" id="GO:0047617">
    <property type="term" value="F:fatty acyl-CoA hydrolase activity"/>
    <property type="evidence" value="ECO:0007669"/>
    <property type="project" value="TreeGrafter"/>
</dbReference>
<evidence type="ECO:0000313" key="3">
    <source>
        <dbReference type="EMBL" id="MBB5202109.1"/>
    </source>
</evidence>
<dbReference type="AlphaFoldDB" id="A0A840S0J0"/>
<dbReference type="RefSeq" id="WP_168054262.1">
    <property type="nucleotide sequence ID" value="NZ_JAAOZT010000004.1"/>
</dbReference>
<protein>
    <submittedName>
        <fullName evidence="3">Acyl-CoA thioester hydrolase</fullName>
        <ecNumber evidence="3">3.1.2.-</ecNumber>
    </submittedName>
</protein>
<dbReference type="Proteomes" id="UP000571084">
    <property type="component" value="Unassembled WGS sequence"/>
</dbReference>
<sequence>MNIKQQKVFSTEFRVRQYECDSSGGVVHAVYLNYMDEARHHVLTELDFPFQELKKQKLGFFVLRVDVDCQNSLMRGDEFIVETVIKRITKLRLQFEQKIYRLPERTLMVTAINICTTVNAENKPVMPEIFAALLTDYPIQKNRV</sequence>
<dbReference type="InterPro" id="IPR006684">
    <property type="entry name" value="YbgC/YbaW"/>
</dbReference>
<keyword evidence="4" id="KW-1185">Reference proteome</keyword>
<comment type="caution">
    <text evidence="3">The sequence shown here is derived from an EMBL/GenBank/DDBJ whole genome shotgun (WGS) entry which is preliminary data.</text>
</comment>
<dbReference type="Gene3D" id="3.10.129.10">
    <property type="entry name" value="Hotdog Thioesterase"/>
    <property type="match status" value="1"/>
</dbReference>
<dbReference type="SUPFAM" id="SSF54637">
    <property type="entry name" value="Thioesterase/thiol ester dehydrase-isomerase"/>
    <property type="match status" value="1"/>
</dbReference>
<proteinExistence type="inferred from homology"/>
<dbReference type="NCBIfam" id="TIGR00051">
    <property type="entry name" value="YbgC/FadM family acyl-CoA thioesterase"/>
    <property type="match status" value="1"/>
</dbReference>
<gene>
    <name evidence="3" type="ORF">HNR39_003972</name>
</gene>
<dbReference type="PANTHER" id="PTHR31793">
    <property type="entry name" value="4-HYDROXYBENZOYL-COA THIOESTERASE FAMILY MEMBER"/>
    <property type="match status" value="1"/>
</dbReference>
<evidence type="ECO:0000256" key="1">
    <source>
        <dbReference type="ARBA" id="ARBA00005953"/>
    </source>
</evidence>
<comment type="similarity">
    <text evidence="1">Belongs to the 4-hydroxybenzoyl-CoA thioesterase family.</text>
</comment>